<evidence type="ECO:0000256" key="7">
    <source>
        <dbReference type="ARBA" id="ARBA00022598"/>
    </source>
</evidence>
<comment type="similarity">
    <text evidence="3">Belongs to the AIR synthase family.</text>
</comment>
<dbReference type="GO" id="GO:0005829">
    <property type="term" value="C:cytosol"/>
    <property type="evidence" value="ECO:0007669"/>
    <property type="project" value="TreeGrafter"/>
</dbReference>
<dbReference type="STRING" id="1266370.NITGR_110014"/>
<dbReference type="InParanoid" id="M1YW45"/>
<dbReference type="GO" id="GO:0046084">
    <property type="term" value="P:adenine biosynthetic process"/>
    <property type="evidence" value="ECO:0007669"/>
    <property type="project" value="TreeGrafter"/>
</dbReference>
<accession>M1YW45</accession>
<comment type="catalytic activity">
    <reaction evidence="14">
        <text>2-formamido-N(1)-(5-O-phospho-beta-D-ribosyl)acetamidine + ATP = 5-amino-1-(5-phospho-beta-D-ribosyl)imidazole + ADP + phosphate + H(+)</text>
        <dbReference type="Rhea" id="RHEA:23032"/>
        <dbReference type="ChEBI" id="CHEBI:15378"/>
        <dbReference type="ChEBI" id="CHEBI:30616"/>
        <dbReference type="ChEBI" id="CHEBI:43474"/>
        <dbReference type="ChEBI" id="CHEBI:137981"/>
        <dbReference type="ChEBI" id="CHEBI:147287"/>
        <dbReference type="ChEBI" id="CHEBI:456216"/>
        <dbReference type="EC" id="6.3.3.1"/>
    </reaction>
</comment>
<keyword evidence="6" id="KW-0963">Cytoplasm</keyword>
<feature type="domain" description="PurM-like N-terminal" evidence="15">
    <location>
        <begin position="52"/>
        <end position="161"/>
    </location>
</feature>
<evidence type="ECO:0000256" key="3">
    <source>
        <dbReference type="ARBA" id="ARBA00010280"/>
    </source>
</evidence>
<dbReference type="InterPro" id="IPR004733">
    <property type="entry name" value="PurM_cligase"/>
</dbReference>
<dbReference type="PANTHER" id="PTHR10520:SF12">
    <property type="entry name" value="TRIFUNCTIONAL PURINE BIOSYNTHETIC PROTEIN ADENOSINE-3"/>
    <property type="match status" value="1"/>
</dbReference>
<evidence type="ECO:0000313" key="17">
    <source>
        <dbReference type="EMBL" id="CCQ89534.1"/>
    </source>
</evidence>
<evidence type="ECO:0000256" key="13">
    <source>
        <dbReference type="ARBA" id="ARBA00033093"/>
    </source>
</evidence>
<dbReference type="AlphaFoldDB" id="M1YW45"/>
<evidence type="ECO:0000256" key="9">
    <source>
        <dbReference type="ARBA" id="ARBA00022755"/>
    </source>
</evidence>
<proteinExistence type="inferred from homology"/>
<protein>
    <recommendedName>
        <fullName evidence="5">Phosphoribosylformylglycinamidine cyclo-ligase</fullName>
        <ecNumber evidence="4">6.3.3.1</ecNumber>
    </recommendedName>
    <alternativeName>
        <fullName evidence="12">AIR synthase</fullName>
    </alternativeName>
    <alternativeName>
        <fullName evidence="13">AIRS</fullName>
    </alternativeName>
    <alternativeName>
        <fullName evidence="11">Phosphoribosyl-aminoimidazole synthetase</fullName>
    </alternativeName>
</protein>
<reference evidence="17 18" key="1">
    <citation type="journal article" date="2013" name="Front. Microbiol.">
        <title>The genome of Nitrospina gracilis illuminates the metabolism and evolution of the major marine nitrite oxidizer.</title>
        <authorList>
            <person name="Luecker S."/>
            <person name="Nowka B."/>
            <person name="Rattei T."/>
            <person name="Spieck E."/>
            <person name="and Daims H."/>
        </authorList>
    </citation>
    <scope>NUCLEOTIDE SEQUENCE [LARGE SCALE GENOMIC DNA]</scope>
    <source>
        <strain evidence="17 18">3/211</strain>
    </source>
</reference>
<dbReference type="EC" id="6.3.3.1" evidence="4"/>
<evidence type="ECO:0000259" key="16">
    <source>
        <dbReference type="Pfam" id="PF02769"/>
    </source>
</evidence>
<dbReference type="PANTHER" id="PTHR10520">
    <property type="entry name" value="TRIFUNCTIONAL PURINE BIOSYNTHETIC PROTEIN ADENOSINE-3-RELATED"/>
    <property type="match status" value="1"/>
</dbReference>
<keyword evidence="8" id="KW-0547">Nucleotide-binding</keyword>
<comment type="pathway">
    <text evidence="2">Purine metabolism; IMP biosynthesis via de novo pathway; 5-amino-1-(5-phospho-D-ribosyl)imidazole from N(2)-formyl-N(1)-(5-phospho-D-ribosyl)glycinamide: step 2/2.</text>
</comment>
<dbReference type="InterPro" id="IPR010918">
    <property type="entry name" value="PurM-like_C_dom"/>
</dbReference>
<dbReference type="Gene3D" id="3.90.650.10">
    <property type="entry name" value="PurM-like C-terminal domain"/>
    <property type="match status" value="1"/>
</dbReference>
<dbReference type="Pfam" id="PF02769">
    <property type="entry name" value="AIRS_C"/>
    <property type="match status" value="1"/>
</dbReference>
<keyword evidence="9" id="KW-0658">Purine biosynthesis</keyword>
<evidence type="ECO:0000256" key="6">
    <source>
        <dbReference type="ARBA" id="ARBA00022490"/>
    </source>
</evidence>
<evidence type="ECO:0000256" key="2">
    <source>
        <dbReference type="ARBA" id="ARBA00004686"/>
    </source>
</evidence>
<dbReference type="OrthoDB" id="9802507at2"/>
<dbReference type="EMBL" id="CAQJ01000013">
    <property type="protein sequence ID" value="CCQ89534.1"/>
    <property type="molecule type" value="Genomic_DNA"/>
</dbReference>
<dbReference type="FunCoup" id="M1YW45">
    <property type="interactions" value="474"/>
</dbReference>
<evidence type="ECO:0000256" key="5">
    <source>
        <dbReference type="ARBA" id="ARBA00020367"/>
    </source>
</evidence>
<dbReference type="InterPro" id="IPR016188">
    <property type="entry name" value="PurM-like_N"/>
</dbReference>
<evidence type="ECO:0000256" key="4">
    <source>
        <dbReference type="ARBA" id="ARBA00013047"/>
    </source>
</evidence>
<dbReference type="HOGENOM" id="CLU_047116_0_0_0"/>
<dbReference type="InterPro" id="IPR036676">
    <property type="entry name" value="PurM-like_C_sf"/>
</dbReference>
<comment type="subcellular location">
    <subcellularLocation>
        <location evidence="1">Cytoplasm</location>
    </subcellularLocation>
</comment>
<dbReference type="CDD" id="cd02196">
    <property type="entry name" value="PurM"/>
    <property type="match status" value="1"/>
</dbReference>
<evidence type="ECO:0000256" key="1">
    <source>
        <dbReference type="ARBA" id="ARBA00004496"/>
    </source>
</evidence>
<keyword evidence="18" id="KW-1185">Reference proteome</keyword>
<evidence type="ECO:0000256" key="12">
    <source>
        <dbReference type="ARBA" id="ARBA00032931"/>
    </source>
</evidence>
<dbReference type="UniPathway" id="UPA00074">
    <property type="reaction ID" value="UER00129"/>
</dbReference>
<keyword evidence="10" id="KW-0067">ATP-binding</keyword>
<name>M1YW45_NITG3</name>
<dbReference type="Proteomes" id="UP000011704">
    <property type="component" value="Unassembled WGS sequence"/>
</dbReference>
<comment type="caution">
    <text evidence="17">The sequence shown here is derived from an EMBL/GenBank/DDBJ whole genome shotgun (WGS) entry which is preliminary data.</text>
</comment>
<keyword evidence="7 17" id="KW-0436">Ligase</keyword>
<dbReference type="FunFam" id="3.90.650.10:FF:000011">
    <property type="entry name" value="Phosphoribosylformylglycinamidine cyclo-ligase"/>
    <property type="match status" value="1"/>
</dbReference>
<feature type="domain" description="PurM-like C-terminal" evidence="16">
    <location>
        <begin position="178"/>
        <end position="345"/>
    </location>
</feature>
<sequence>MPNNNPTPSKYEESGVSQTGAETALDHILKHILPTRQFNTEFPVKADIGYFANVIDLGNGTGVALCTDGVGTKMRVAEMMHQYDTIGIDCVAMNVNDLICIGAKPVSMVDYIACSHLEPQVFDQLGQGLAEGARQAGISISGGEISQIREIICGIDLIGAALGHIQLDRINTGQNIAEGNLILGIASSGVHSNGLTLARRVLLGETEDEQKENVHKYEESLERTLGAELLEPTYIYVPAVLEMFDTGLDLRALVHITGGGLLNLLRVQKKGIRFVIDPLPDIPPVFSLIQQRGEISDAEMYEVFNMGVGFCVIVEHANDAEAVQKICKRHGISCHGIGYVETTGDDGKEVVIPSKKLKSEGGHFTPM</sequence>
<dbReference type="GO" id="GO:0004641">
    <property type="term" value="F:phosphoribosylformylglycinamidine cyclo-ligase activity"/>
    <property type="evidence" value="ECO:0007669"/>
    <property type="project" value="UniProtKB-EC"/>
</dbReference>
<evidence type="ECO:0000256" key="14">
    <source>
        <dbReference type="ARBA" id="ARBA00049057"/>
    </source>
</evidence>
<evidence type="ECO:0000256" key="8">
    <source>
        <dbReference type="ARBA" id="ARBA00022741"/>
    </source>
</evidence>
<dbReference type="SUPFAM" id="SSF56042">
    <property type="entry name" value="PurM C-terminal domain-like"/>
    <property type="match status" value="1"/>
</dbReference>
<dbReference type="InterPro" id="IPR036921">
    <property type="entry name" value="PurM-like_N_sf"/>
</dbReference>
<dbReference type="NCBIfam" id="TIGR00878">
    <property type="entry name" value="purM"/>
    <property type="match status" value="1"/>
</dbReference>
<dbReference type="GO" id="GO:0006189">
    <property type="term" value="P:'de novo' IMP biosynthetic process"/>
    <property type="evidence" value="ECO:0007669"/>
    <property type="project" value="UniProtKB-UniPathway"/>
</dbReference>
<evidence type="ECO:0000256" key="11">
    <source>
        <dbReference type="ARBA" id="ARBA00031908"/>
    </source>
</evidence>
<evidence type="ECO:0000259" key="15">
    <source>
        <dbReference type="Pfam" id="PF00586"/>
    </source>
</evidence>
<dbReference type="GO" id="GO:0005524">
    <property type="term" value="F:ATP binding"/>
    <property type="evidence" value="ECO:0007669"/>
    <property type="project" value="UniProtKB-KW"/>
</dbReference>
<gene>
    <name evidence="17" type="primary">purM</name>
    <name evidence="17" type="ORF">NITGR_110014</name>
</gene>
<evidence type="ECO:0000256" key="10">
    <source>
        <dbReference type="ARBA" id="ARBA00022840"/>
    </source>
</evidence>
<dbReference type="Gene3D" id="3.30.1330.10">
    <property type="entry name" value="PurM-like, N-terminal domain"/>
    <property type="match status" value="1"/>
</dbReference>
<dbReference type="RefSeq" id="WP_005006074.1">
    <property type="nucleotide sequence ID" value="NZ_HG422173.1"/>
</dbReference>
<organism evidence="17 18">
    <name type="scientific">Nitrospina gracilis (strain 3/211)</name>
    <dbReference type="NCBI Taxonomy" id="1266370"/>
    <lineage>
        <taxon>Bacteria</taxon>
        <taxon>Pseudomonadati</taxon>
        <taxon>Nitrospinota/Tectimicrobiota group</taxon>
        <taxon>Nitrospinota</taxon>
        <taxon>Nitrospinia</taxon>
        <taxon>Nitrospinales</taxon>
        <taxon>Nitrospinaceae</taxon>
        <taxon>Nitrospina</taxon>
    </lineage>
</organism>
<dbReference type="GO" id="GO:0004637">
    <property type="term" value="F:phosphoribosylamine-glycine ligase activity"/>
    <property type="evidence" value="ECO:0007669"/>
    <property type="project" value="TreeGrafter"/>
</dbReference>
<dbReference type="SUPFAM" id="SSF55326">
    <property type="entry name" value="PurM N-terminal domain-like"/>
    <property type="match status" value="1"/>
</dbReference>
<dbReference type="Pfam" id="PF00586">
    <property type="entry name" value="AIRS"/>
    <property type="match status" value="1"/>
</dbReference>
<evidence type="ECO:0000313" key="18">
    <source>
        <dbReference type="Proteomes" id="UP000011704"/>
    </source>
</evidence>